<dbReference type="PANTHER" id="PTHR44329:SF288">
    <property type="entry name" value="MITOGEN-ACTIVATED PROTEIN KINASE KINASE KINASE 20"/>
    <property type="match status" value="1"/>
</dbReference>
<dbReference type="OrthoDB" id="4062651at2759"/>
<keyword evidence="2" id="KW-0547">Nucleotide-binding</keyword>
<comment type="caution">
    <text evidence="6">The sequence shown here is derived from an EMBL/GenBank/DDBJ whole genome shotgun (WGS) entry which is preliminary data.</text>
</comment>
<dbReference type="STRING" id="64571.A0A1Y2GTN1"/>
<dbReference type="InterPro" id="IPR051681">
    <property type="entry name" value="Ser/Thr_Kinases-Pseudokinases"/>
</dbReference>
<organism evidence="6 7">
    <name type="scientific">Lobosporangium transversale</name>
    <dbReference type="NCBI Taxonomy" id="64571"/>
    <lineage>
        <taxon>Eukaryota</taxon>
        <taxon>Fungi</taxon>
        <taxon>Fungi incertae sedis</taxon>
        <taxon>Mucoromycota</taxon>
        <taxon>Mortierellomycotina</taxon>
        <taxon>Mortierellomycetes</taxon>
        <taxon>Mortierellales</taxon>
        <taxon>Mortierellaceae</taxon>
        <taxon>Lobosporangium</taxon>
    </lineage>
</organism>
<name>A0A1Y2GTN1_9FUNG</name>
<dbReference type="Gene3D" id="1.10.510.10">
    <property type="entry name" value="Transferase(Phosphotransferase) domain 1"/>
    <property type="match status" value="1"/>
</dbReference>
<proteinExistence type="predicted"/>
<gene>
    <name evidence="6" type="ORF">BCR41DRAFT_302646</name>
</gene>
<dbReference type="InterPro" id="IPR001245">
    <property type="entry name" value="Ser-Thr/Tyr_kinase_cat_dom"/>
</dbReference>
<evidence type="ECO:0000313" key="7">
    <source>
        <dbReference type="Proteomes" id="UP000193648"/>
    </source>
</evidence>
<dbReference type="PANTHER" id="PTHR44329">
    <property type="entry name" value="SERINE/THREONINE-PROTEIN KINASE TNNI3K-RELATED"/>
    <property type="match status" value="1"/>
</dbReference>
<dbReference type="AlphaFoldDB" id="A0A1Y2GTN1"/>
<dbReference type="InParanoid" id="A0A1Y2GTN1"/>
<dbReference type="Proteomes" id="UP000193648">
    <property type="component" value="Unassembled WGS sequence"/>
</dbReference>
<dbReference type="GeneID" id="33562524"/>
<keyword evidence="3 6" id="KW-0418">Kinase</keyword>
<dbReference type="GO" id="GO:0004674">
    <property type="term" value="F:protein serine/threonine kinase activity"/>
    <property type="evidence" value="ECO:0007669"/>
    <property type="project" value="TreeGrafter"/>
</dbReference>
<evidence type="ECO:0000256" key="2">
    <source>
        <dbReference type="ARBA" id="ARBA00022741"/>
    </source>
</evidence>
<sequence length="335" mass="38591">MTVAVTPVDPDISLILQQNLPLIHFQDILRLNYNAYVPGRFQKVYTGRWNDQDIELRQPFGDNASIEKEVRLLHKLRHCPQVAHLYGYTIEPTTSIPYLVFQHNEHGTLHSYLINFHPHLTWSDRYNLALDISLGLRYLHHKGCKHRHLHSASILIDTNGSAVLSDFGNSRDSEVMSSREHPYRMAYLAPERLSKNGSRYSAECDIYSLGMVLWEISSGRPPFEDLCTSENIQSGAMTSLAQNILVGRRERSVPGTDPIYEEIYTRCWHPNPQERPTIDWVIQTLGALLKQPSSALLRQMEELGIVGKYLDIWTCMLKLFIASHFTHSIFFSFQR</sequence>
<dbReference type="PROSITE" id="PS50011">
    <property type="entry name" value="PROTEIN_KINASE_DOM"/>
    <property type="match status" value="1"/>
</dbReference>
<evidence type="ECO:0000256" key="3">
    <source>
        <dbReference type="ARBA" id="ARBA00022777"/>
    </source>
</evidence>
<reference evidence="6 7" key="1">
    <citation type="submission" date="2016-07" db="EMBL/GenBank/DDBJ databases">
        <title>Pervasive Adenine N6-methylation of Active Genes in Fungi.</title>
        <authorList>
            <consortium name="DOE Joint Genome Institute"/>
            <person name="Mondo S.J."/>
            <person name="Dannebaum R.O."/>
            <person name="Kuo R.C."/>
            <person name="Labutti K."/>
            <person name="Haridas S."/>
            <person name="Kuo A."/>
            <person name="Salamov A."/>
            <person name="Ahrendt S.R."/>
            <person name="Lipzen A."/>
            <person name="Sullivan W."/>
            <person name="Andreopoulos W.B."/>
            <person name="Clum A."/>
            <person name="Lindquist E."/>
            <person name="Daum C."/>
            <person name="Ramamoorthy G.K."/>
            <person name="Gryganskyi A."/>
            <person name="Culley D."/>
            <person name="Magnuson J.K."/>
            <person name="James T.Y."/>
            <person name="O'Malley M.A."/>
            <person name="Stajich J.E."/>
            <person name="Spatafora J.W."/>
            <person name="Visel A."/>
            <person name="Grigoriev I.V."/>
        </authorList>
    </citation>
    <scope>NUCLEOTIDE SEQUENCE [LARGE SCALE GENOMIC DNA]</scope>
    <source>
        <strain evidence="6 7">NRRL 3116</strain>
    </source>
</reference>
<keyword evidence="4" id="KW-0067">ATP-binding</keyword>
<dbReference type="InterPro" id="IPR000719">
    <property type="entry name" value="Prot_kinase_dom"/>
</dbReference>
<evidence type="ECO:0000256" key="4">
    <source>
        <dbReference type="ARBA" id="ARBA00022840"/>
    </source>
</evidence>
<dbReference type="InterPro" id="IPR011009">
    <property type="entry name" value="Kinase-like_dom_sf"/>
</dbReference>
<keyword evidence="1" id="KW-0808">Transferase</keyword>
<evidence type="ECO:0000313" key="6">
    <source>
        <dbReference type="EMBL" id="ORZ22838.1"/>
    </source>
</evidence>
<keyword evidence="7" id="KW-1185">Reference proteome</keyword>
<protein>
    <submittedName>
        <fullName evidence="6">Kinase-like domain-containing protein</fullName>
    </submittedName>
</protein>
<evidence type="ECO:0000256" key="1">
    <source>
        <dbReference type="ARBA" id="ARBA00022679"/>
    </source>
</evidence>
<accession>A0A1Y2GTN1</accession>
<dbReference type="SUPFAM" id="SSF56112">
    <property type="entry name" value="Protein kinase-like (PK-like)"/>
    <property type="match status" value="1"/>
</dbReference>
<dbReference type="GO" id="GO:0005524">
    <property type="term" value="F:ATP binding"/>
    <property type="evidence" value="ECO:0007669"/>
    <property type="project" value="UniProtKB-KW"/>
</dbReference>
<dbReference type="EMBL" id="MCFF01000010">
    <property type="protein sequence ID" value="ORZ22838.1"/>
    <property type="molecule type" value="Genomic_DNA"/>
</dbReference>
<feature type="domain" description="Protein kinase" evidence="5">
    <location>
        <begin position="30"/>
        <end position="289"/>
    </location>
</feature>
<dbReference type="Pfam" id="PF07714">
    <property type="entry name" value="PK_Tyr_Ser-Thr"/>
    <property type="match status" value="1"/>
</dbReference>
<evidence type="ECO:0000259" key="5">
    <source>
        <dbReference type="PROSITE" id="PS50011"/>
    </source>
</evidence>
<dbReference type="RefSeq" id="XP_021883392.1">
    <property type="nucleotide sequence ID" value="XM_022020680.1"/>
</dbReference>